<feature type="transmembrane region" description="Helical" evidence="1">
    <location>
        <begin position="161"/>
        <end position="180"/>
    </location>
</feature>
<dbReference type="InterPro" id="IPR031566">
    <property type="entry name" value="CitMHS_2"/>
</dbReference>
<keyword evidence="3" id="KW-1185">Reference proteome</keyword>
<reference evidence="2 3" key="1">
    <citation type="submission" date="2020-06" db="EMBL/GenBank/DDBJ databases">
        <title>Frischella cerana isolated from Apis cerana gut homogenate.</title>
        <authorList>
            <person name="Wolter L.A."/>
            <person name="Suenami S."/>
            <person name="Miyazaki R."/>
        </authorList>
    </citation>
    <scope>NUCLEOTIDE SEQUENCE [LARGE SCALE GENOMIC DNA]</scope>
    <source>
        <strain evidence="2 3">Ac13</strain>
    </source>
</reference>
<feature type="transmembrane region" description="Helical" evidence="1">
    <location>
        <begin position="363"/>
        <end position="387"/>
    </location>
</feature>
<feature type="transmembrane region" description="Helical" evidence="1">
    <location>
        <begin position="209"/>
        <end position="228"/>
    </location>
</feature>
<feature type="transmembrane region" description="Helical" evidence="1">
    <location>
        <begin position="273"/>
        <end position="299"/>
    </location>
</feature>
<dbReference type="RefSeq" id="WP_187754566.1">
    <property type="nucleotide sequence ID" value="NZ_JABURY010000006.1"/>
</dbReference>
<keyword evidence="1" id="KW-1133">Transmembrane helix</keyword>
<organism evidence="2 3">
    <name type="scientific">Frischella japonica</name>
    <dbReference type="NCBI Taxonomy" id="2741544"/>
    <lineage>
        <taxon>Bacteria</taxon>
        <taxon>Pseudomonadati</taxon>
        <taxon>Pseudomonadota</taxon>
        <taxon>Gammaproteobacteria</taxon>
        <taxon>Orbales</taxon>
        <taxon>Orbaceae</taxon>
        <taxon>Frischella</taxon>
    </lineage>
</organism>
<dbReference type="Pfam" id="PF16980">
    <property type="entry name" value="CitMHS_2"/>
    <property type="match status" value="1"/>
</dbReference>
<feature type="transmembrane region" description="Helical" evidence="1">
    <location>
        <begin position="319"/>
        <end position="337"/>
    </location>
</feature>
<feature type="transmembrane region" description="Helical" evidence="1">
    <location>
        <begin position="399"/>
        <end position="419"/>
    </location>
</feature>
<evidence type="ECO:0000256" key="1">
    <source>
        <dbReference type="SAM" id="Phobius"/>
    </source>
</evidence>
<dbReference type="EMBL" id="JABURY010000006">
    <property type="protein sequence ID" value="MBC9130121.1"/>
    <property type="molecule type" value="Genomic_DNA"/>
</dbReference>
<keyword evidence="1" id="KW-0472">Membrane</keyword>
<comment type="caution">
    <text evidence="2">The sequence shown here is derived from an EMBL/GenBank/DDBJ whole genome shotgun (WGS) entry which is preliminary data.</text>
</comment>
<keyword evidence="1" id="KW-0812">Transmembrane</keyword>
<gene>
    <name evidence="2" type="ORF">FcAc13_02230</name>
</gene>
<protein>
    <submittedName>
        <fullName evidence="2">Sodium:proton antiporter</fullName>
    </submittedName>
</protein>
<feature type="transmembrane region" description="Helical" evidence="1">
    <location>
        <begin position="31"/>
        <end position="55"/>
    </location>
</feature>
<evidence type="ECO:0000313" key="3">
    <source>
        <dbReference type="Proteomes" id="UP000651208"/>
    </source>
</evidence>
<evidence type="ECO:0000313" key="2">
    <source>
        <dbReference type="EMBL" id="MBC9130121.1"/>
    </source>
</evidence>
<feature type="transmembrane region" description="Helical" evidence="1">
    <location>
        <begin position="62"/>
        <end position="83"/>
    </location>
</feature>
<feature type="transmembrane region" description="Helical" evidence="1">
    <location>
        <begin position="249"/>
        <end position="267"/>
    </location>
</feature>
<feature type="transmembrane region" description="Helical" evidence="1">
    <location>
        <begin position="95"/>
        <end position="114"/>
    </location>
</feature>
<name>A0ABR7QVA9_9GAMM</name>
<feature type="transmembrane region" description="Helical" evidence="1">
    <location>
        <begin position="444"/>
        <end position="465"/>
    </location>
</feature>
<proteinExistence type="predicted"/>
<sequence>MSLKSLIITGLFCFISPFTYANDHSIPPLSLYWTIPFIVIIFAIALLPILISTIWHRHYGKIIGGCSLLFIIAYGWQFGLLAITHLICHTVLIEYIPFIILLAALFTVAGGILIEGNFNGSPKHNMLLLAIGTFLASVMGTTGAAMLMIRPIISANKQRQYRVHTIIFFIFLVANIGGGLTPLGDPPLFIGFLNGVDFIWTLKHMSLPVLINTALLLILFYNIDGYYYRKDCQRLLSKPTLSLTIKGKTNFIILFAIIVTILATSVWQSDISINILGTTLTLPNIIRDMILVILTLLSLMTSKSIREQNQFNWQPIIEVAKLFIGIFITISPVIAILKMGKEGSLSNIISLVTNDYGEPINLMYFWLSGLLSGFLDNAPTYLVFFNLASGSANFLMQSLPTTLLAISMGSVFMGALTYIGNAPNFMVKSIAEQSGFDMPSFFGYMRWSIGLLMPIFLIDSLLFFIL</sequence>
<dbReference type="Proteomes" id="UP000651208">
    <property type="component" value="Unassembled WGS sequence"/>
</dbReference>
<feature type="transmembrane region" description="Helical" evidence="1">
    <location>
        <begin position="126"/>
        <end position="149"/>
    </location>
</feature>
<accession>A0ABR7QVA9</accession>